<name>A0A0W0Y4I5_9GAMM</name>
<sequence>MSLLRSAFAGLGTASGVAWPFLGLSVAIFGLAAGSSAAVSLGVLSGGLFALVSIPVLYWTYQYFQKKENKLSDKFKRYSEEYLNQFYLLINQAQLAYQRQCEANNGFNQDFYQFLRNWLNETELNSAQDFSLNVQFLACLTRNKQQWLRVLTLQGDARKSALREPLYEFLLLSFHSEHVKGSTAEQKREIAFIVFAGAFGSVAGFSSGFSGLLSSMGLFAGFGSFPVLGLGILALAVGLAWFAASQAVELSDQHSKKKWLYKSLKTSRQHLETLQNEPLFSAEQSKSEINTKDADHYPPLIHNTANKPESSATCGQAPGFNTGHGLG</sequence>
<evidence type="ECO:0000256" key="2">
    <source>
        <dbReference type="SAM" id="Phobius"/>
    </source>
</evidence>
<organism evidence="3 4">
    <name type="scientific">Legionella quinlivanii</name>
    <dbReference type="NCBI Taxonomy" id="45073"/>
    <lineage>
        <taxon>Bacteria</taxon>
        <taxon>Pseudomonadati</taxon>
        <taxon>Pseudomonadota</taxon>
        <taxon>Gammaproteobacteria</taxon>
        <taxon>Legionellales</taxon>
        <taxon>Legionellaceae</taxon>
        <taxon>Legionella</taxon>
    </lineage>
</organism>
<proteinExistence type="predicted"/>
<keyword evidence="2" id="KW-0472">Membrane</keyword>
<feature type="compositionally biased region" description="Polar residues" evidence="1">
    <location>
        <begin position="303"/>
        <end position="314"/>
    </location>
</feature>
<dbReference type="AlphaFoldDB" id="A0A0W0Y4I5"/>
<accession>A0A0W0Y4I5</accession>
<dbReference type="Proteomes" id="UP000054618">
    <property type="component" value="Unassembled WGS sequence"/>
</dbReference>
<gene>
    <name evidence="3" type="ORF">Lqui_0693</name>
</gene>
<dbReference type="EMBL" id="LNYS01000006">
    <property type="protein sequence ID" value="KTD51849.1"/>
    <property type="molecule type" value="Genomic_DNA"/>
</dbReference>
<feature type="region of interest" description="Disordered" evidence="1">
    <location>
        <begin position="291"/>
        <end position="327"/>
    </location>
</feature>
<evidence type="ECO:0000313" key="4">
    <source>
        <dbReference type="Proteomes" id="UP000054618"/>
    </source>
</evidence>
<dbReference type="OrthoDB" id="5653342at2"/>
<reference evidence="3 4" key="1">
    <citation type="submission" date="2015-11" db="EMBL/GenBank/DDBJ databases">
        <title>Genomic analysis of 38 Legionella species identifies large and diverse effector repertoires.</title>
        <authorList>
            <person name="Burstein D."/>
            <person name="Amaro F."/>
            <person name="Zusman T."/>
            <person name="Lifshitz Z."/>
            <person name="Cohen O."/>
            <person name="Gilbert J.A."/>
            <person name="Pupko T."/>
            <person name="Shuman H.A."/>
            <person name="Segal G."/>
        </authorList>
    </citation>
    <scope>NUCLEOTIDE SEQUENCE [LARGE SCALE GENOMIC DNA]</scope>
    <source>
        <strain evidence="3 4">CDC#1442-AUS-E</strain>
    </source>
</reference>
<dbReference type="STRING" id="45073.Lqui_0693"/>
<evidence type="ECO:0008006" key="5">
    <source>
        <dbReference type="Google" id="ProtNLM"/>
    </source>
</evidence>
<feature type="transmembrane region" description="Helical" evidence="2">
    <location>
        <begin position="7"/>
        <end position="32"/>
    </location>
</feature>
<keyword evidence="2" id="KW-1133">Transmembrane helix</keyword>
<dbReference type="PATRIC" id="fig|45073.5.peg.731"/>
<dbReference type="RefSeq" id="WP_058506796.1">
    <property type="nucleotide sequence ID" value="NZ_CAAAIK010000011.1"/>
</dbReference>
<evidence type="ECO:0000256" key="1">
    <source>
        <dbReference type="SAM" id="MobiDB-lite"/>
    </source>
</evidence>
<evidence type="ECO:0000313" key="3">
    <source>
        <dbReference type="EMBL" id="KTD51849.1"/>
    </source>
</evidence>
<feature type="transmembrane region" description="Helical" evidence="2">
    <location>
        <begin position="190"/>
        <end position="213"/>
    </location>
</feature>
<keyword evidence="2" id="KW-0812">Transmembrane</keyword>
<feature type="transmembrane region" description="Helical" evidence="2">
    <location>
        <begin position="38"/>
        <end position="61"/>
    </location>
</feature>
<feature type="transmembrane region" description="Helical" evidence="2">
    <location>
        <begin position="225"/>
        <end position="248"/>
    </location>
</feature>
<comment type="caution">
    <text evidence="3">The sequence shown here is derived from an EMBL/GenBank/DDBJ whole genome shotgun (WGS) entry which is preliminary data.</text>
</comment>
<keyword evidence="4" id="KW-1185">Reference proteome</keyword>
<protein>
    <recommendedName>
        <fullName evidence="5">Transmembrane protein</fullName>
    </recommendedName>
</protein>